<feature type="transmembrane region" description="Helical" evidence="1">
    <location>
        <begin position="173"/>
        <end position="193"/>
    </location>
</feature>
<dbReference type="EMBL" id="CP045915">
    <property type="protein sequence ID" value="QGH36509.1"/>
    <property type="molecule type" value="Genomic_DNA"/>
</dbReference>
<keyword evidence="3" id="KW-1185">Reference proteome</keyword>
<feature type="transmembrane region" description="Helical" evidence="1">
    <location>
        <begin position="20"/>
        <end position="46"/>
    </location>
</feature>
<evidence type="ECO:0000313" key="2">
    <source>
        <dbReference type="EMBL" id="QGH36509.1"/>
    </source>
</evidence>
<reference evidence="2 3" key="1">
    <citation type="submission" date="2019-11" db="EMBL/GenBank/DDBJ databases">
        <title>Gracilibacillus salitolerans sp. nov., a moderate halophile isolated from a saline soil in northwest China.</title>
        <authorList>
            <person name="Gan L."/>
        </authorList>
    </citation>
    <scope>NUCLEOTIDE SEQUENCE [LARGE SCALE GENOMIC DNA]</scope>
    <source>
        <strain evidence="2 3">SCU50</strain>
    </source>
</reference>
<dbReference type="RefSeq" id="WP_153792606.1">
    <property type="nucleotide sequence ID" value="NZ_CP045915.1"/>
</dbReference>
<dbReference type="Pfam" id="PF04854">
    <property type="entry name" value="DUF624"/>
    <property type="match status" value="1"/>
</dbReference>
<keyword evidence="1" id="KW-0472">Membrane</keyword>
<feature type="transmembrane region" description="Helical" evidence="1">
    <location>
        <begin position="109"/>
        <end position="130"/>
    </location>
</feature>
<keyword evidence="1" id="KW-0812">Transmembrane</keyword>
<dbReference type="InterPro" id="IPR006938">
    <property type="entry name" value="DUF624"/>
</dbReference>
<accession>A0A5Q2TNF4</accession>
<name>A0A5Q2TNF4_9BACI</name>
<gene>
    <name evidence="2" type="ORF">GI584_21735</name>
</gene>
<feature type="transmembrane region" description="Helical" evidence="1">
    <location>
        <begin position="142"/>
        <end position="167"/>
    </location>
</feature>
<evidence type="ECO:0000313" key="3">
    <source>
        <dbReference type="Proteomes" id="UP000339690"/>
    </source>
</evidence>
<organism evidence="2 3">
    <name type="scientific">Gracilibacillus salitolerans</name>
    <dbReference type="NCBI Taxonomy" id="2663022"/>
    <lineage>
        <taxon>Bacteria</taxon>
        <taxon>Bacillati</taxon>
        <taxon>Bacillota</taxon>
        <taxon>Bacilli</taxon>
        <taxon>Bacillales</taxon>
        <taxon>Bacillaceae</taxon>
        <taxon>Gracilibacillus</taxon>
    </lineage>
</organism>
<evidence type="ECO:0000256" key="1">
    <source>
        <dbReference type="SAM" id="Phobius"/>
    </source>
</evidence>
<proteinExistence type="predicted"/>
<keyword evidence="1" id="KW-1133">Transmembrane helix</keyword>
<sequence>MRNSLFGVTEWITRFAYVNILWMAFTLVGLVIFGFFPATVAMFTLIRQWIMGNTEDPVFSTFWNTYKKEFLRSNLFGLCFYFISLLFYINLQFMDMTQGGFYDIVKIPLYIFMLAISLTLIFVIPTYVHFELRFIDVWKNAFLVMLIHPFHNISMVIGSAAVIYVMWLFPGSLFFFGGSLVGYIIMGTCYHAFRKVEAKKEQIAENEVGAKE</sequence>
<dbReference type="Proteomes" id="UP000339690">
    <property type="component" value="Chromosome"/>
</dbReference>
<protein>
    <submittedName>
        <fullName evidence="2">DUF624 domain-containing protein</fullName>
    </submittedName>
</protein>
<feature type="transmembrane region" description="Helical" evidence="1">
    <location>
        <begin position="70"/>
        <end position="89"/>
    </location>
</feature>
<dbReference type="AlphaFoldDB" id="A0A5Q2TNF4"/>
<dbReference type="KEGG" id="grc:GI584_21735"/>